<evidence type="ECO:0000313" key="7">
    <source>
        <dbReference type="Proteomes" id="UP001589894"/>
    </source>
</evidence>
<dbReference type="Pfam" id="PF00534">
    <property type="entry name" value="Glycos_transf_1"/>
    <property type="match status" value="1"/>
</dbReference>
<dbReference type="PANTHER" id="PTHR45947:SF3">
    <property type="entry name" value="SULFOQUINOVOSYL TRANSFERASE SQD2"/>
    <property type="match status" value="1"/>
</dbReference>
<dbReference type="CDD" id="cd03814">
    <property type="entry name" value="GT4-like"/>
    <property type="match status" value="1"/>
</dbReference>
<dbReference type="Gene3D" id="3.40.50.2000">
    <property type="entry name" value="Glycogen Phosphorylase B"/>
    <property type="match status" value="2"/>
</dbReference>
<keyword evidence="2 6" id="KW-0808">Transferase</keyword>
<accession>A0ABV6NTP8</accession>
<feature type="domain" description="Glycosyl transferase family 1" evidence="4">
    <location>
        <begin position="211"/>
        <end position="363"/>
    </location>
</feature>
<proteinExistence type="predicted"/>
<keyword evidence="7" id="KW-1185">Reference proteome</keyword>
<feature type="compositionally biased region" description="Pro residues" evidence="3">
    <location>
        <begin position="45"/>
        <end position="57"/>
    </location>
</feature>
<evidence type="ECO:0000256" key="1">
    <source>
        <dbReference type="ARBA" id="ARBA00022676"/>
    </source>
</evidence>
<dbReference type="SUPFAM" id="SSF53756">
    <property type="entry name" value="UDP-Glycosyltransferase/glycogen phosphorylase"/>
    <property type="match status" value="1"/>
</dbReference>
<feature type="domain" description="Glycosyltransferase subfamily 4-like N-terminal" evidence="5">
    <location>
        <begin position="14"/>
        <end position="201"/>
    </location>
</feature>
<sequence>MRIAIVTESFAPDVNGVAHSVVRTVEHLLRRGHQPLVVAPASAGPVPPPASAGPLPAPASAGSAEAPDASQDCPVIRVPSIALPGYRGFRLGLPSPKLGEALAEHAPDVLHLASPFVLGGRAATLAAQRRLPTLAVYQTDMAAYARAYGMAWGEAAAWRRLRAIHNSAHRTLAPSTAAATDLVDHGIERVWLWRRGVDTARFDPAKRHEELRRALAPNGELLVGYVGRLAAEKRVELLAETCRLPGVRVVVVGDGPARREIERALPGALFLGLRQGNQLARLYASLDLFAHTGPHETFGQTIQEAQASGLPVIAPAAGGPTDLITPGVTGVLVPPGDGPAIAAAVARLAADRPLRESYGRAARTGVAGRSWAAVGDELIDHYRAVLAAEPPATLRPAA</sequence>
<dbReference type="PANTHER" id="PTHR45947">
    <property type="entry name" value="SULFOQUINOVOSYL TRANSFERASE SQD2"/>
    <property type="match status" value="1"/>
</dbReference>
<feature type="compositionally biased region" description="Low complexity" evidence="3">
    <location>
        <begin position="58"/>
        <end position="67"/>
    </location>
</feature>
<comment type="caution">
    <text evidence="6">The sequence shown here is derived from an EMBL/GenBank/DDBJ whole genome shotgun (WGS) entry which is preliminary data.</text>
</comment>
<reference evidence="6 7" key="1">
    <citation type="submission" date="2024-09" db="EMBL/GenBank/DDBJ databases">
        <authorList>
            <person name="Sun Q."/>
            <person name="Mori K."/>
        </authorList>
    </citation>
    <scope>NUCLEOTIDE SEQUENCE [LARGE SCALE GENOMIC DNA]</scope>
    <source>
        <strain evidence="6 7">TBRC 2205</strain>
    </source>
</reference>
<dbReference type="EC" id="2.4.-.-" evidence="6"/>
<gene>
    <name evidence="6" type="ORF">ACFFHU_08210</name>
</gene>
<feature type="region of interest" description="Disordered" evidence="3">
    <location>
        <begin position="40"/>
        <end position="70"/>
    </location>
</feature>
<dbReference type="GO" id="GO:0016757">
    <property type="term" value="F:glycosyltransferase activity"/>
    <property type="evidence" value="ECO:0007669"/>
    <property type="project" value="UniProtKB-KW"/>
</dbReference>
<dbReference type="EMBL" id="JBHLUE010000004">
    <property type="protein sequence ID" value="MFC0564146.1"/>
    <property type="molecule type" value="Genomic_DNA"/>
</dbReference>
<dbReference type="InterPro" id="IPR028098">
    <property type="entry name" value="Glyco_trans_4-like_N"/>
</dbReference>
<dbReference type="InterPro" id="IPR001296">
    <property type="entry name" value="Glyco_trans_1"/>
</dbReference>
<evidence type="ECO:0000256" key="3">
    <source>
        <dbReference type="SAM" id="MobiDB-lite"/>
    </source>
</evidence>
<organism evidence="6 7">
    <name type="scientific">Plantactinospora siamensis</name>
    <dbReference type="NCBI Taxonomy" id="555372"/>
    <lineage>
        <taxon>Bacteria</taxon>
        <taxon>Bacillati</taxon>
        <taxon>Actinomycetota</taxon>
        <taxon>Actinomycetes</taxon>
        <taxon>Micromonosporales</taxon>
        <taxon>Micromonosporaceae</taxon>
        <taxon>Plantactinospora</taxon>
    </lineage>
</organism>
<keyword evidence="1 6" id="KW-0328">Glycosyltransferase</keyword>
<name>A0ABV6NTP8_9ACTN</name>
<dbReference type="RefSeq" id="WP_377337085.1">
    <property type="nucleotide sequence ID" value="NZ_JBHLUE010000004.1"/>
</dbReference>
<dbReference type="Proteomes" id="UP001589894">
    <property type="component" value="Unassembled WGS sequence"/>
</dbReference>
<evidence type="ECO:0000256" key="2">
    <source>
        <dbReference type="ARBA" id="ARBA00022679"/>
    </source>
</evidence>
<evidence type="ECO:0000313" key="6">
    <source>
        <dbReference type="EMBL" id="MFC0564146.1"/>
    </source>
</evidence>
<dbReference type="InterPro" id="IPR050194">
    <property type="entry name" value="Glycosyltransferase_grp1"/>
</dbReference>
<protein>
    <submittedName>
        <fullName evidence="6">Glycosyltransferase family 4 protein</fullName>
        <ecNumber evidence="6">2.4.-.-</ecNumber>
    </submittedName>
</protein>
<evidence type="ECO:0000259" key="4">
    <source>
        <dbReference type="Pfam" id="PF00534"/>
    </source>
</evidence>
<dbReference type="Pfam" id="PF13439">
    <property type="entry name" value="Glyco_transf_4"/>
    <property type="match status" value="1"/>
</dbReference>
<evidence type="ECO:0000259" key="5">
    <source>
        <dbReference type="Pfam" id="PF13439"/>
    </source>
</evidence>